<accession>A0A2P2QI84</accession>
<proteinExistence type="predicted"/>
<dbReference type="EMBL" id="GGEC01086229">
    <property type="protein sequence ID" value="MBX66713.1"/>
    <property type="molecule type" value="Transcribed_RNA"/>
</dbReference>
<name>A0A2P2QI84_RHIMU</name>
<dbReference type="AlphaFoldDB" id="A0A2P2QI84"/>
<protein>
    <submittedName>
        <fullName evidence="1">Uncharacterized protein</fullName>
    </submittedName>
</protein>
<sequence length="20" mass="2265">MAKEMAIPYPWSVAFHADLS</sequence>
<reference evidence="1" key="1">
    <citation type="submission" date="2018-02" db="EMBL/GenBank/DDBJ databases">
        <title>Rhizophora mucronata_Transcriptome.</title>
        <authorList>
            <person name="Meera S.P."/>
            <person name="Sreeshan A."/>
            <person name="Augustine A."/>
        </authorList>
    </citation>
    <scope>NUCLEOTIDE SEQUENCE</scope>
    <source>
        <tissue evidence="1">Leaf</tissue>
    </source>
</reference>
<evidence type="ECO:0000313" key="1">
    <source>
        <dbReference type="EMBL" id="MBX66713.1"/>
    </source>
</evidence>
<organism evidence="1">
    <name type="scientific">Rhizophora mucronata</name>
    <name type="common">Asiatic mangrove</name>
    <dbReference type="NCBI Taxonomy" id="61149"/>
    <lineage>
        <taxon>Eukaryota</taxon>
        <taxon>Viridiplantae</taxon>
        <taxon>Streptophyta</taxon>
        <taxon>Embryophyta</taxon>
        <taxon>Tracheophyta</taxon>
        <taxon>Spermatophyta</taxon>
        <taxon>Magnoliopsida</taxon>
        <taxon>eudicotyledons</taxon>
        <taxon>Gunneridae</taxon>
        <taxon>Pentapetalae</taxon>
        <taxon>rosids</taxon>
        <taxon>fabids</taxon>
        <taxon>Malpighiales</taxon>
        <taxon>Rhizophoraceae</taxon>
        <taxon>Rhizophora</taxon>
    </lineage>
</organism>